<evidence type="ECO:0000256" key="1">
    <source>
        <dbReference type="SAM" id="MobiDB-lite"/>
    </source>
</evidence>
<dbReference type="EMBL" id="AMZH03004938">
    <property type="protein sequence ID" value="RRT67708.1"/>
    <property type="molecule type" value="Genomic_DNA"/>
</dbReference>
<reference evidence="2 3" key="1">
    <citation type="journal article" date="2014" name="Agronomy (Basel)">
        <title>A Draft Genome Sequence for Ensete ventricosum, the Drought-Tolerant Tree Against Hunger.</title>
        <authorList>
            <person name="Harrison J."/>
            <person name="Moore K.A."/>
            <person name="Paszkiewicz K."/>
            <person name="Jones T."/>
            <person name="Grant M."/>
            <person name="Ambacheew D."/>
            <person name="Muzemil S."/>
            <person name="Studholme D.J."/>
        </authorList>
    </citation>
    <scope>NUCLEOTIDE SEQUENCE [LARGE SCALE GENOMIC DNA]</scope>
</reference>
<feature type="compositionally biased region" description="Basic and acidic residues" evidence="1">
    <location>
        <begin position="70"/>
        <end position="84"/>
    </location>
</feature>
<organism evidence="2 3">
    <name type="scientific">Ensete ventricosum</name>
    <name type="common">Abyssinian banana</name>
    <name type="synonym">Musa ensete</name>
    <dbReference type="NCBI Taxonomy" id="4639"/>
    <lineage>
        <taxon>Eukaryota</taxon>
        <taxon>Viridiplantae</taxon>
        <taxon>Streptophyta</taxon>
        <taxon>Embryophyta</taxon>
        <taxon>Tracheophyta</taxon>
        <taxon>Spermatophyta</taxon>
        <taxon>Magnoliopsida</taxon>
        <taxon>Liliopsida</taxon>
        <taxon>Zingiberales</taxon>
        <taxon>Musaceae</taxon>
        <taxon>Ensete</taxon>
    </lineage>
</organism>
<feature type="compositionally biased region" description="Polar residues" evidence="1">
    <location>
        <begin position="27"/>
        <end position="51"/>
    </location>
</feature>
<name>A0A426ZUR1_ENSVE</name>
<evidence type="ECO:0000313" key="3">
    <source>
        <dbReference type="Proteomes" id="UP000287651"/>
    </source>
</evidence>
<dbReference type="AlphaFoldDB" id="A0A426ZUR1"/>
<evidence type="ECO:0000313" key="2">
    <source>
        <dbReference type="EMBL" id="RRT67708.1"/>
    </source>
</evidence>
<feature type="region of interest" description="Disordered" evidence="1">
    <location>
        <begin position="1"/>
        <end position="178"/>
    </location>
</feature>
<proteinExistence type="predicted"/>
<dbReference type="Proteomes" id="UP000287651">
    <property type="component" value="Unassembled WGS sequence"/>
</dbReference>
<comment type="caution">
    <text evidence="2">The sequence shown here is derived from an EMBL/GenBank/DDBJ whole genome shotgun (WGS) entry which is preliminary data.</text>
</comment>
<accession>A0A426ZUR1</accession>
<sequence length="178" mass="19853">MQQRTQVYNKFGDRETAESVPYRRYFDQTQGENSWKITTNLNDDGNENSETTAKDTPPPANMAPFTPEAAKPRDAKPMKKDAGSFHRAGSPPVHDEGVIRKSPINPCDQQHVARANYDDNQKRPNRSHGRYQGKPAAEKTANDAPPSKKIAPEDTPGRVRTNPSDRAYGTVSSMMLLQ</sequence>
<protein>
    <submittedName>
        <fullName evidence="2">Uncharacterized protein</fullName>
    </submittedName>
</protein>
<gene>
    <name evidence="2" type="ORF">B296_00010249</name>
</gene>